<sequence length="341" mass="37109">MAVFGPEDRAAFEEHCVALYEDMVAAGGIAADDPRVAEGADDRPAFDLLVQLGLVSLDADSATWLPEDPAAVQSRVVTPLSAEAGRLLEESSQWARAFGPLRQAWRRAPETGGRGPFTYLRGAAIGPYIGGLTAETESELLTAQPQTGRDPQTLAEAALRDTAALARGVRMRTLYQHSARRSAVTHKYVAAVTGLGAEVRTLDEFFNRMIVVDRRVVVIPATDDNTLAIAVREPSVVAYLVDVFERAWERARPFGNRESTTMKDIAEEQRAMTIRMLIEGHADPVSAKRLGVSPRTYAGYVADLKAEHDADTRFQLGYLMGRRGVQGDRALDGETGAPDQE</sequence>
<evidence type="ECO:0000313" key="2">
    <source>
        <dbReference type="Proteomes" id="UP001482520"/>
    </source>
</evidence>
<dbReference type="InterPro" id="IPR051797">
    <property type="entry name" value="TrmB-like"/>
</dbReference>
<dbReference type="PANTHER" id="PTHR34293">
    <property type="entry name" value="HTH-TYPE TRANSCRIPTIONAL REGULATOR TRMBL2"/>
    <property type="match status" value="1"/>
</dbReference>
<comment type="caution">
    <text evidence="1">The sequence shown here is derived from an EMBL/GenBank/DDBJ whole genome shotgun (WGS) entry which is preliminary data.</text>
</comment>
<proteinExistence type="predicted"/>
<evidence type="ECO:0000313" key="1">
    <source>
        <dbReference type="EMBL" id="MEQ7849088.1"/>
    </source>
</evidence>
<gene>
    <name evidence="1" type="ORF">V6R90_17555</name>
</gene>
<dbReference type="RefSeq" id="WP_193661630.1">
    <property type="nucleotide sequence ID" value="NZ_BAAAMM010000023.1"/>
</dbReference>
<dbReference type="PANTHER" id="PTHR34293:SF1">
    <property type="entry name" value="HTH-TYPE TRANSCRIPTIONAL REGULATOR TRMBL2"/>
    <property type="match status" value="1"/>
</dbReference>
<dbReference type="Proteomes" id="UP001482520">
    <property type="component" value="Unassembled WGS sequence"/>
</dbReference>
<dbReference type="EMBL" id="JBEGDP010000028">
    <property type="protein sequence ID" value="MEQ7849088.1"/>
    <property type="molecule type" value="Genomic_DNA"/>
</dbReference>
<organism evidence="1 2">
    <name type="scientific">Nocardioides kribbensis</name>
    <dbReference type="NCBI Taxonomy" id="305517"/>
    <lineage>
        <taxon>Bacteria</taxon>
        <taxon>Bacillati</taxon>
        <taxon>Actinomycetota</taxon>
        <taxon>Actinomycetes</taxon>
        <taxon>Propionibacteriales</taxon>
        <taxon>Nocardioidaceae</taxon>
        <taxon>Nocardioides</taxon>
    </lineage>
</organism>
<reference evidence="1 2" key="1">
    <citation type="submission" date="2024-02" db="EMBL/GenBank/DDBJ databases">
        <title>Full genome sequence of Nocardioides kribbensis.</title>
        <authorList>
            <person name="Poletto B.L."/>
            <person name="Silva G."/>
            <person name="Galante D."/>
            <person name="Campos K.R."/>
            <person name="Santos M.B.N."/>
            <person name="Sacchi C.T."/>
        </authorList>
    </citation>
    <scope>NUCLEOTIDE SEQUENCE [LARGE SCALE GENOMIC DNA]</scope>
    <source>
        <strain evidence="1 2">O4R</strain>
    </source>
</reference>
<dbReference type="Gene3D" id="3.30.870.10">
    <property type="entry name" value="Endonuclease Chain A"/>
    <property type="match status" value="1"/>
</dbReference>
<name>A0ABV1P2V4_9ACTN</name>
<accession>A0ABV1P2V4</accession>
<protein>
    <submittedName>
        <fullName evidence="1">LuxR family transcriptional regulator</fullName>
    </submittedName>
</protein>
<keyword evidence="2" id="KW-1185">Reference proteome</keyword>